<dbReference type="Proteomes" id="UP000190285">
    <property type="component" value="Unassembled WGS sequence"/>
</dbReference>
<dbReference type="PANTHER" id="PTHR10151">
    <property type="entry name" value="ECTONUCLEOTIDE PYROPHOSPHATASE/PHOSPHODIESTERASE"/>
    <property type="match status" value="1"/>
</dbReference>
<evidence type="ECO:0000313" key="1">
    <source>
        <dbReference type="EMBL" id="SKC49242.1"/>
    </source>
</evidence>
<dbReference type="EMBL" id="FUZT01000002">
    <property type="protein sequence ID" value="SKC49242.1"/>
    <property type="molecule type" value="Genomic_DNA"/>
</dbReference>
<keyword evidence="2" id="KW-1185">Reference proteome</keyword>
<dbReference type="InterPro" id="IPR002591">
    <property type="entry name" value="Phosphodiest/P_Trfase"/>
</dbReference>
<proteinExistence type="predicted"/>
<dbReference type="RefSeq" id="WP_079489933.1">
    <property type="nucleotide sequence ID" value="NZ_FUZT01000002.1"/>
</dbReference>
<protein>
    <submittedName>
        <fullName evidence="1">Uncharacterized proteins of the AP superfamily</fullName>
    </submittedName>
</protein>
<evidence type="ECO:0000313" key="2">
    <source>
        <dbReference type="Proteomes" id="UP000190285"/>
    </source>
</evidence>
<name>A0A1T5JD89_9FIRM</name>
<dbReference type="STRING" id="36842.SAMN02194393_01101"/>
<organism evidence="1 2">
    <name type="scientific">Maledivibacter halophilus</name>
    <dbReference type="NCBI Taxonomy" id="36842"/>
    <lineage>
        <taxon>Bacteria</taxon>
        <taxon>Bacillati</taxon>
        <taxon>Bacillota</taxon>
        <taxon>Clostridia</taxon>
        <taxon>Peptostreptococcales</taxon>
        <taxon>Caminicellaceae</taxon>
        <taxon>Maledivibacter</taxon>
    </lineage>
</organism>
<dbReference type="AlphaFoldDB" id="A0A1T5JD89"/>
<gene>
    <name evidence="1" type="ORF">SAMN02194393_01101</name>
</gene>
<accession>A0A1T5JD89</accession>
<dbReference type="OrthoDB" id="1706744at2"/>
<dbReference type="PANTHER" id="PTHR10151:SF120">
    <property type="entry name" value="BIS(5'-ADENOSYL)-TRIPHOSPHATASE"/>
    <property type="match status" value="1"/>
</dbReference>
<dbReference type="GO" id="GO:0016787">
    <property type="term" value="F:hydrolase activity"/>
    <property type="evidence" value="ECO:0007669"/>
    <property type="project" value="UniProtKB-ARBA"/>
</dbReference>
<dbReference type="Gene3D" id="3.40.720.10">
    <property type="entry name" value="Alkaline Phosphatase, subunit A"/>
    <property type="match status" value="1"/>
</dbReference>
<sequence>MNKKIILLIIGLAFLGIGIFVGRITIDASKEVSAYIPDMKIIGDVNEVIGINNFKSNESDENKYFEKAIPLIELVEMAEPVVEEYDVLLVGEDGLFAQLKGENLDDCSIKFSQDNGWESITENHPINSRIKRIKEIVVVSRENTWDYGLNIINSRENVLNITPGQFYLKETTLYPYLDGKSSKKAGGKDYDVRLYKQKKLLSIKDVTGEDKKNLLMMGENGAYEILSNEGYLELMGNKINYVVPNDRIQIQGIKGIMMDMPPDSIMNTYYDALHYIENDDDVMIVFLDGFAYRQYAYAISKNYIPFLETLDKPKMATSVYKPVTNAGFAAMITGKPPHINGVYDRSYKDLKTESIFGAVKNMGKKAVLVEGDIKILNTEIEPILNIDKNKNGTRDDEIFNSALEEIKKDPNLILVHFHSIDDMGHEHGDLAKETMETINTIDGYVNKLAASWKGKIIITADHGMHKTSDGGEHGMFRYEDLIVPYFVLEGGA</sequence>
<dbReference type="InterPro" id="IPR017850">
    <property type="entry name" value="Alkaline_phosphatase_core_sf"/>
</dbReference>
<reference evidence="1 2" key="1">
    <citation type="submission" date="2017-02" db="EMBL/GenBank/DDBJ databases">
        <authorList>
            <person name="Peterson S.W."/>
        </authorList>
    </citation>
    <scope>NUCLEOTIDE SEQUENCE [LARGE SCALE GENOMIC DNA]</scope>
    <source>
        <strain evidence="1 2">M1</strain>
    </source>
</reference>
<dbReference type="SUPFAM" id="SSF53649">
    <property type="entry name" value="Alkaline phosphatase-like"/>
    <property type="match status" value="1"/>
</dbReference>
<dbReference type="Pfam" id="PF01663">
    <property type="entry name" value="Phosphodiest"/>
    <property type="match status" value="1"/>
</dbReference>